<protein>
    <submittedName>
        <fullName evidence="2">Uncharacterized protein</fullName>
    </submittedName>
</protein>
<organism evidence="2 3">
    <name type="scientific">Microvirgula aerodenitrificans</name>
    <dbReference type="NCBI Taxonomy" id="57480"/>
    <lineage>
        <taxon>Bacteria</taxon>
        <taxon>Pseudomonadati</taxon>
        <taxon>Pseudomonadota</taxon>
        <taxon>Betaproteobacteria</taxon>
        <taxon>Neisseriales</taxon>
        <taxon>Aquaspirillaceae</taxon>
        <taxon>Microvirgula</taxon>
    </lineage>
</organism>
<accession>A0A2S0P9P7</accession>
<gene>
    <name evidence="2" type="ORF">DAI18_08355</name>
</gene>
<keyword evidence="1" id="KW-0472">Membrane</keyword>
<reference evidence="2 3" key="1">
    <citation type="submission" date="2018-04" db="EMBL/GenBank/DDBJ databases">
        <title>Denitrifier Microvirgula.</title>
        <authorList>
            <person name="Anderson E."/>
            <person name="Jang J."/>
            <person name="Ishii S."/>
        </authorList>
    </citation>
    <scope>NUCLEOTIDE SEQUENCE [LARGE SCALE GENOMIC DNA]</scope>
    <source>
        <strain evidence="2 3">BE2.4</strain>
    </source>
</reference>
<dbReference type="OrthoDB" id="9997at2"/>
<evidence type="ECO:0000313" key="2">
    <source>
        <dbReference type="EMBL" id="AVY94055.1"/>
    </source>
</evidence>
<feature type="transmembrane region" description="Helical" evidence="1">
    <location>
        <begin position="86"/>
        <end position="106"/>
    </location>
</feature>
<keyword evidence="3" id="KW-1185">Reference proteome</keyword>
<evidence type="ECO:0000256" key="1">
    <source>
        <dbReference type="SAM" id="Phobius"/>
    </source>
</evidence>
<proteinExistence type="predicted"/>
<dbReference type="AlphaFoldDB" id="A0A2S0P9P7"/>
<sequence>MNRSTAQCRQWLAHHLPEPALAAWRALPRAQLRARIRETDKQQHFFCSMGLALVLSSVATPAIGLPATFLLGLVKEIWDERYGSGFCWYDMAANAIGIMAALPLILV</sequence>
<dbReference type="Proteomes" id="UP000244173">
    <property type="component" value="Chromosome"/>
</dbReference>
<dbReference type="KEGG" id="maer:DAI18_08355"/>
<name>A0A2S0P9P7_9NEIS</name>
<dbReference type="RefSeq" id="WP_028499278.1">
    <property type="nucleotide sequence ID" value="NZ_CP028519.1"/>
</dbReference>
<feature type="transmembrane region" description="Helical" evidence="1">
    <location>
        <begin position="45"/>
        <end position="74"/>
    </location>
</feature>
<keyword evidence="1" id="KW-1133">Transmembrane helix</keyword>
<dbReference type="EMBL" id="CP028519">
    <property type="protein sequence ID" value="AVY94055.1"/>
    <property type="molecule type" value="Genomic_DNA"/>
</dbReference>
<keyword evidence="1" id="KW-0812">Transmembrane</keyword>
<evidence type="ECO:0000313" key="3">
    <source>
        <dbReference type="Proteomes" id="UP000244173"/>
    </source>
</evidence>